<dbReference type="FunFam" id="1.10.238.10:FF:000003">
    <property type="entry name" value="Calmodulin A"/>
    <property type="match status" value="1"/>
</dbReference>
<dbReference type="SUPFAM" id="SSF47473">
    <property type="entry name" value="EF-hand"/>
    <property type="match status" value="1"/>
</dbReference>
<dbReference type="InterPro" id="IPR018247">
    <property type="entry name" value="EF_Hand_1_Ca_BS"/>
</dbReference>
<proteinExistence type="predicted"/>
<evidence type="ECO:0000259" key="3">
    <source>
        <dbReference type="PROSITE" id="PS50222"/>
    </source>
</evidence>
<accession>A0A443SSE7</accession>
<dbReference type="SMART" id="SM00054">
    <property type="entry name" value="EFh"/>
    <property type="match status" value="3"/>
</dbReference>
<gene>
    <name evidence="4" type="ORF">B4U80_00295</name>
</gene>
<dbReference type="InterPro" id="IPR050230">
    <property type="entry name" value="CALM/Myosin/TropC-like"/>
</dbReference>
<dbReference type="PANTHER" id="PTHR23048:SF0">
    <property type="entry name" value="CALMODULIN LIKE 3"/>
    <property type="match status" value="1"/>
</dbReference>
<dbReference type="InterPro" id="IPR002048">
    <property type="entry name" value="EF_hand_dom"/>
</dbReference>
<dbReference type="GO" id="GO:0005509">
    <property type="term" value="F:calcium ion binding"/>
    <property type="evidence" value="ECO:0007669"/>
    <property type="project" value="InterPro"/>
</dbReference>
<dbReference type="Gene3D" id="1.10.238.10">
    <property type="entry name" value="EF-hand"/>
    <property type="match status" value="1"/>
</dbReference>
<dbReference type="PANTHER" id="PTHR23048">
    <property type="entry name" value="MYOSIN LIGHT CHAIN 1, 3"/>
    <property type="match status" value="1"/>
</dbReference>
<dbReference type="VEuPathDB" id="VectorBase:LDEU001580"/>
<sequence>MQLRSAFNGAKGSDGKVEIGEFKKILQSQGMKSDDKLIVAVFGEIGEKPLDDALLALFLEKLEEKLDESVEHDTNLRRIFNFIDADKNGYLDRYEVRMAFAMLDKPFTDEDVEKLMSEADTDKDGRISYDEFRNSESSKKFAKGLPLPFVQ</sequence>
<dbReference type="Pfam" id="PF13499">
    <property type="entry name" value="EF-hand_7"/>
    <property type="match status" value="1"/>
</dbReference>
<dbReference type="Proteomes" id="UP000288716">
    <property type="component" value="Unassembled WGS sequence"/>
</dbReference>
<feature type="domain" description="EF-hand" evidence="3">
    <location>
        <begin position="71"/>
        <end position="106"/>
    </location>
</feature>
<evidence type="ECO:0000256" key="1">
    <source>
        <dbReference type="ARBA" id="ARBA00022737"/>
    </source>
</evidence>
<keyword evidence="5" id="KW-1185">Reference proteome</keyword>
<dbReference type="CDD" id="cd00051">
    <property type="entry name" value="EFh"/>
    <property type="match status" value="1"/>
</dbReference>
<dbReference type="OrthoDB" id="6480673at2759"/>
<keyword evidence="2" id="KW-0106">Calcium</keyword>
<evidence type="ECO:0000313" key="4">
    <source>
        <dbReference type="EMBL" id="RWS30461.1"/>
    </source>
</evidence>
<dbReference type="AlphaFoldDB" id="A0A443SSE7"/>
<feature type="domain" description="EF-hand" evidence="3">
    <location>
        <begin position="107"/>
        <end position="142"/>
    </location>
</feature>
<dbReference type="PROSITE" id="PS00018">
    <property type="entry name" value="EF_HAND_1"/>
    <property type="match status" value="2"/>
</dbReference>
<keyword evidence="1" id="KW-0677">Repeat</keyword>
<reference evidence="4 5" key="1">
    <citation type="journal article" date="2018" name="Gigascience">
        <title>Genomes of trombidid mites reveal novel predicted allergens and laterally-transferred genes associated with secondary metabolism.</title>
        <authorList>
            <person name="Dong X."/>
            <person name="Chaisiri K."/>
            <person name="Xia D."/>
            <person name="Armstrong S.D."/>
            <person name="Fang Y."/>
            <person name="Donnelly M.J."/>
            <person name="Kadowaki T."/>
            <person name="McGarry J.W."/>
            <person name="Darby A.C."/>
            <person name="Makepeace B.L."/>
        </authorList>
    </citation>
    <scope>NUCLEOTIDE SEQUENCE [LARGE SCALE GENOMIC DNA]</scope>
    <source>
        <strain evidence="4">UoL-UT</strain>
    </source>
</reference>
<evidence type="ECO:0000313" key="5">
    <source>
        <dbReference type="Proteomes" id="UP000288716"/>
    </source>
</evidence>
<evidence type="ECO:0000256" key="2">
    <source>
        <dbReference type="ARBA" id="ARBA00022837"/>
    </source>
</evidence>
<name>A0A443SSE7_9ACAR</name>
<dbReference type="EMBL" id="NCKV01000493">
    <property type="protein sequence ID" value="RWS30461.1"/>
    <property type="molecule type" value="Genomic_DNA"/>
</dbReference>
<dbReference type="STRING" id="299467.A0A443SSE7"/>
<dbReference type="PROSITE" id="PS50222">
    <property type="entry name" value="EF_HAND_2"/>
    <property type="match status" value="2"/>
</dbReference>
<dbReference type="InterPro" id="IPR011992">
    <property type="entry name" value="EF-hand-dom_pair"/>
</dbReference>
<comment type="caution">
    <text evidence="4">The sequence shown here is derived from an EMBL/GenBank/DDBJ whole genome shotgun (WGS) entry which is preliminary data.</text>
</comment>
<dbReference type="GO" id="GO:0016460">
    <property type="term" value="C:myosin II complex"/>
    <property type="evidence" value="ECO:0007669"/>
    <property type="project" value="TreeGrafter"/>
</dbReference>
<protein>
    <submittedName>
        <fullName evidence="4">Calmodulin-like protein 1</fullName>
    </submittedName>
</protein>
<organism evidence="4 5">
    <name type="scientific">Leptotrombidium deliense</name>
    <dbReference type="NCBI Taxonomy" id="299467"/>
    <lineage>
        <taxon>Eukaryota</taxon>
        <taxon>Metazoa</taxon>
        <taxon>Ecdysozoa</taxon>
        <taxon>Arthropoda</taxon>
        <taxon>Chelicerata</taxon>
        <taxon>Arachnida</taxon>
        <taxon>Acari</taxon>
        <taxon>Acariformes</taxon>
        <taxon>Trombidiformes</taxon>
        <taxon>Prostigmata</taxon>
        <taxon>Anystina</taxon>
        <taxon>Parasitengona</taxon>
        <taxon>Trombiculoidea</taxon>
        <taxon>Trombiculidae</taxon>
        <taxon>Leptotrombidium</taxon>
    </lineage>
</organism>